<organism evidence="1 2">
    <name type="scientific">Vibrio cholerae</name>
    <dbReference type="NCBI Taxonomy" id="666"/>
    <lineage>
        <taxon>Bacteria</taxon>
        <taxon>Pseudomonadati</taxon>
        <taxon>Pseudomonadota</taxon>
        <taxon>Gammaproteobacteria</taxon>
        <taxon>Vibrionales</taxon>
        <taxon>Vibrionaceae</taxon>
        <taxon>Vibrio</taxon>
    </lineage>
</organism>
<name>A0A655R0M3_VIBCL</name>
<sequence>MVKPWFPLVIRSGFHKLSSTTQKTYSHTHSKIPMGSPSGLKMKMAIPRNSVGSSCVIMFPSFNSGWHKMALERVMSWLAIFPTYPKP</sequence>
<dbReference type="AlphaFoldDB" id="A0A655R0M3"/>
<gene>
    <name evidence="1" type="ORF">ERS013165_02393</name>
</gene>
<dbReference type="Proteomes" id="UP000044806">
    <property type="component" value="Unassembled WGS sequence"/>
</dbReference>
<accession>A0A655R0M3</accession>
<evidence type="ECO:0000313" key="1">
    <source>
        <dbReference type="EMBL" id="CSA77859.1"/>
    </source>
</evidence>
<protein>
    <submittedName>
        <fullName evidence="1">Uncharacterized protein</fullName>
    </submittedName>
</protein>
<dbReference type="EMBL" id="CWOW01000012">
    <property type="protein sequence ID" value="CSA77859.1"/>
    <property type="molecule type" value="Genomic_DNA"/>
</dbReference>
<proteinExistence type="predicted"/>
<reference evidence="1 2" key="1">
    <citation type="submission" date="2015-07" db="EMBL/GenBank/DDBJ databases">
        <authorList>
            <consortium name="Pathogen Informatics"/>
        </authorList>
    </citation>
    <scope>NUCLEOTIDE SEQUENCE [LARGE SCALE GENOMIC DNA]</scope>
    <source>
        <strain evidence="1 2">A51</strain>
    </source>
</reference>
<evidence type="ECO:0000313" key="2">
    <source>
        <dbReference type="Proteomes" id="UP000044806"/>
    </source>
</evidence>